<dbReference type="HOGENOM" id="CLU_007607_0_1_1"/>
<evidence type="ECO:0000313" key="6">
    <source>
        <dbReference type="EMBL" id="EEA29085.1"/>
    </source>
</evidence>
<gene>
    <name evidence="6" type="ORF">PMAA_038670</name>
</gene>
<dbReference type="PANTHER" id="PTHR47655">
    <property type="entry name" value="QUINIC ACID UTILIZATION ACTIVATOR"/>
    <property type="match status" value="1"/>
</dbReference>
<keyword evidence="1" id="KW-0805">Transcription regulation</keyword>
<dbReference type="AlphaFoldDB" id="B6Q2Y7"/>
<dbReference type="SUPFAM" id="SSF57701">
    <property type="entry name" value="Zn2/Cys6 DNA-binding domain"/>
    <property type="match status" value="1"/>
</dbReference>
<keyword evidence="7" id="KW-1185">Reference proteome</keyword>
<organism evidence="6 7">
    <name type="scientific">Talaromyces marneffei (strain ATCC 18224 / CBS 334.59 / QM 7333)</name>
    <name type="common">Penicillium marneffei</name>
    <dbReference type="NCBI Taxonomy" id="441960"/>
    <lineage>
        <taxon>Eukaryota</taxon>
        <taxon>Fungi</taxon>
        <taxon>Dikarya</taxon>
        <taxon>Ascomycota</taxon>
        <taxon>Pezizomycotina</taxon>
        <taxon>Eurotiomycetes</taxon>
        <taxon>Eurotiomycetidae</taxon>
        <taxon>Eurotiales</taxon>
        <taxon>Trichocomaceae</taxon>
        <taxon>Talaromyces</taxon>
        <taxon>Talaromyces sect. Talaromyces</taxon>
    </lineage>
</organism>
<dbReference type="Pfam" id="PF00172">
    <property type="entry name" value="Zn_clus"/>
    <property type="match status" value="1"/>
</dbReference>
<keyword evidence="2" id="KW-0238">DNA-binding</keyword>
<dbReference type="VEuPathDB" id="FungiDB:PMAA_038670"/>
<dbReference type="GO" id="GO:0008270">
    <property type="term" value="F:zinc ion binding"/>
    <property type="evidence" value="ECO:0007669"/>
    <property type="project" value="InterPro"/>
</dbReference>
<dbReference type="CDD" id="cd12148">
    <property type="entry name" value="fungal_TF_MHR"/>
    <property type="match status" value="1"/>
</dbReference>
<evidence type="ECO:0000256" key="4">
    <source>
        <dbReference type="ARBA" id="ARBA00023242"/>
    </source>
</evidence>
<dbReference type="PhylomeDB" id="B6Q2Y7"/>
<dbReference type="GO" id="GO:0003677">
    <property type="term" value="F:DNA binding"/>
    <property type="evidence" value="ECO:0007669"/>
    <property type="project" value="UniProtKB-KW"/>
</dbReference>
<accession>B6Q2Y7</accession>
<proteinExistence type="predicted"/>
<dbReference type="Gene3D" id="4.10.240.10">
    <property type="entry name" value="Zn(2)-C6 fungal-type DNA-binding domain"/>
    <property type="match status" value="1"/>
</dbReference>
<dbReference type="EMBL" id="DS995899">
    <property type="protein sequence ID" value="EEA29085.1"/>
    <property type="molecule type" value="Genomic_DNA"/>
</dbReference>
<dbReference type="OrthoDB" id="4215598at2759"/>
<dbReference type="SMART" id="SM00066">
    <property type="entry name" value="GAL4"/>
    <property type="match status" value="1"/>
</dbReference>
<dbReference type="PANTHER" id="PTHR47655:SF2">
    <property type="entry name" value="QUINIC ACID UTILIZATION ACTIVATOR"/>
    <property type="match status" value="1"/>
</dbReference>
<evidence type="ECO:0000256" key="1">
    <source>
        <dbReference type="ARBA" id="ARBA00023015"/>
    </source>
</evidence>
<reference evidence="7" key="1">
    <citation type="journal article" date="2015" name="Genome Announc.">
        <title>Genome sequence of the AIDS-associated pathogen Penicillium marneffei (ATCC18224) and its near taxonomic relative Talaromyces stipitatus (ATCC10500).</title>
        <authorList>
            <person name="Nierman W.C."/>
            <person name="Fedorova-Abrams N.D."/>
            <person name="Andrianopoulos A."/>
        </authorList>
    </citation>
    <scope>NUCLEOTIDE SEQUENCE [LARGE SCALE GENOMIC DNA]</scope>
    <source>
        <strain evidence="7">ATCC 18224 / CBS 334.59 / QM 7333</strain>
    </source>
</reference>
<dbReference type="GO" id="GO:0045944">
    <property type="term" value="P:positive regulation of transcription by RNA polymerase II"/>
    <property type="evidence" value="ECO:0007669"/>
    <property type="project" value="TreeGrafter"/>
</dbReference>
<feature type="domain" description="Zn(2)-C6 fungal-type" evidence="5">
    <location>
        <begin position="16"/>
        <end position="46"/>
    </location>
</feature>
<dbReference type="PROSITE" id="PS00463">
    <property type="entry name" value="ZN2_CY6_FUNGAL_1"/>
    <property type="match status" value="1"/>
</dbReference>
<dbReference type="Proteomes" id="UP000001294">
    <property type="component" value="Unassembled WGS sequence"/>
</dbReference>
<dbReference type="GO" id="GO:0000981">
    <property type="term" value="F:DNA-binding transcription factor activity, RNA polymerase II-specific"/>
    <property type="evidence" value="ECO:0007669"/>
    <property type="project" value="InterPro"/>
</dbReference>
<sequence>MSEQDPPSKRQRINQACDQCRKRKSKCDGAQPSCSTCDNLGKLCTYGTPVKKRGLPTGYVRGIEALLGLFQQFLPNGEYTLRKILRENIAGRIVDSEYLDNASDIWRSSDLAKDFDQLLSSVDNNIGSRLTSETIQLPELRNAETIIHQRPGDPNLFERLQHCANLPPPDYPPNIQEIVDFYFQTTHCWFPIVERRMILKALYRDDTGNGLDRDSDNYNLCLWAIVGYTSAIASGKSIPSDTIHPHGIQTYVRFCLMRSENSFSIGSVQALCILALLNIRLEQFNTSRLLLLQAFTMLIDANVEERQNSERYYHTLHGCFFLDQILSAYLSTTSFFPNTWYSIIGHLDENALEEWELSPPAKGLDPSRMNFDRQPLRTISSFNMTCDLVSRIPPRGESKLDREQLQAIITHLQNWYSSLRKHHQLPKLGTANPPLFILHLTYNFVLLLVLEEAGRAGQQHKALIDKTISSSIELLTQALDPGHALYRNPLLILFAYQLKTSVDLSYTLTPLDISPALRSRFSLLFGSFQEIYDFERSTAHNYYPAAIVSETSNIATTHSGHPPTVSPSMVGSQTIMSDDRVYTPVSDRNVTTSLPIDDASVERDDLDVIFEDIAAMVLPRRYDDEIADFAQNLGFLSNDLNFDSMAFHGIQGGS</sequence>
<dbReference type="InterPro" id="IPR052783">
    <property type="entry name" value="Metabolic/Drug-Res_Regulator"/>
</dbReference>
<evidence type="ECO:0000313" key="7">
    <source>
        <dbReference type="Proteomes" id="UP000001294"/>
    </source>
</evidence>
<name>B6Q2Y7_TALMQ</name>
<dbReference type="InterPro" id="IPR001138">
    <property type="entry name" value="Zn2Cys6_DnaBD"/>
</dbReference>
<evidence type="ECO:0000259" key="5">
    <source>
        <dbReference type="PROSITE" id="PS50048"/>
    </source>
</evidence>
<protein>
    <submittedName>
        <fullName evidence="6">C6 transcription factor, putative</fullName>
    </submittedName>
</protein>
<keyword evidence="3" id="KW-0804">Transcription</keyword>
<keyword evidence="4" id="KW-0539">Nucleus</keyword>
<evidence type="ECO:0000256" key="2">
    <source>
        <dbReference type="ARBA" id="ARBA00023125"/>
    </source>
</evidence>
<dbReference type="InterPro" id="IPR036864">
    <property type="entry name" value="Zn2-C6_fun-type_DNA-bd_sf"/>
</dbReference>
<evidence type="ECO:0000256" key="3">
    <source>
        <dbReference type="ARBA" id="ARBA00023163"/>
    </source>
</evidence>
<dbReference type="PROSITE" id="PS50048">
    <property type="entry name" value="ZN2_CY6_FUNGAL_2"/>
    <property type="match status" value="1"/>
</dbReference>
<dbReference type="CDD" id="cd00067">
    <property type="entry name" value="GAL4"/>
    <property type="match status" value="1"/>
</dbReference>